<feature type="domain" description="Glycosyltransferase 2-like" evidence="2">
    <location>
        <begin position="68"/>
        <end position="196"/>
    </location>
</feature>
<dbReference type="OrthoDB" id="3180470at2"/>
<dbReference type="Pfam" id="PF00535">
    <property type="entry name" value="Glycos_transf_2"/>
    <property type="match status" value="1"/>
</dbReference>
<name>A0A4Y5YLR9_9MICO</name>
<accession>A0A4Y5YLR9</accession>
<dbReference type="GO" id="GO:0016740">
    <property type="term" value="F:transferase activity"/>
    <property type="evidence" value="ECO:0007669"/>
    <property type="project" value="UniProtKB-KW"/>
</dbReference>
<dbReference type="Proteomes" id="UP000316125">
    <property type="component" value="Chromosome"/>
</dbReference>
<proteinExistence type="predicted"/>
<dbReference type="Gene3D" id="3.90.550.10">
    <property type="entry name" value="Spore Coat Polysaccharide Biosynthesis Protein SpsA, Chain A"/>
    <property type="match status" value="1"/>
</dbReference>
<dbReference type="PANTHER" id="PTHR43685">
    <property type="entry name" value="GLYCOSYLTRANSFERASE"/>
    <property type="match status" value="1"/>
</dbReference>
<dbReference type="EMBL" id="CP041040">
    <property type="protein sequence ID" value="QDE33752.1"/>
    <property type="molecule type" value="Genomic_DNA"/>
</dbReference>
<dbReference type="InterPro" id="IPR050834">
    <property type="entry name" value="Glycosyltransf_2"/>
</dbReference>
<dbReference type="InterPro" id="IPR001173">
    <property type="entry name" value="Glyco_trans_2-like"/>
</dbReference>
<feature type="region of interest" description="Disordered" evidence="1">
    <location>
        <begin position="38"/>
        <end position="61"/>
    </location>
</feature>
<dbReference type="SUPFAM" id="SSF53448">
    <property type="entry name" value="Nucleotide-diphospho-sugar transferases"/>
    <property type="match status" value="1"/>
</dbReference>
<organism evidence="3 4">
    <name type="scientific">Microbacterium foliorum</name>
    <dbReference type="NCBI Taxonomy" id="104336"/>
    <lineage>
        <taxon>Bacteria</taxon>
        <taxon>Bacillati</taxon>
        <taxon>Actinomycetota</taxon>
        <taxon>Actinomycetes</taxon>
        <taxon>Micrococcales</taxon>
        <taxon>Microbacteriaceae</taxon>
        <taxon>Microbacterium</taxon>
    </lineage>
</organism>
<protein>
    <submittedName>
        <fullName evidence="3">Glycosyltransferase family 2 protein</fullName>
    </submittedName>
</protein>
<evidence type="ECO:0000259" key="2">
    <source>
        <dbReference type="Pfam" id="PF00535"/>
    </source>
</evidence>
<dbReference type="AlphaFoldDB" id="A0A4Y5YLR9"/>
<evidence type="ECO:0000313" key="4">
    <source>
        <dbReference type="Proteomes" id="UP000316125"/>
    </source>
</evidence>
<dbReference type="CDD" id="cd00761">
    <property type="entry name" value="Glyco_tranf_GTA_type"/>
    <property type="match status" value="1"/>
</dbReference>
<reference evidence="3 4" key="1">
    <citation type="submission" date="2019-06" db="EMBL/GenBank/DDBJ databases">
        <title>Complete genome of Microbacterium foliorum M2.</title>
        <authorList>
            <person name="Cao G."/>
        </authorList>
    </citation>
    <scope>NUCLEOTIDE SEQUENCE [LARGE SCALE GENOMIC DNA]</scope>
    <source>
        <strain evidence="3 4">M2</strain>
    </source>
</reference>
<dbReference type="PANTHER" id="PTHR43685:SF11">
    <property type="entry name" value="GLYCOSYLTRANSFERASE TAGX-RELATED"/>
    <property type="match status" value="1"/>
</dbReference>
<evidence type="ECO:0000313" key="3">
    <source>
        <dbReference type="EMBL" id="QDE33752.1"/>
    </source>
</evidence>
<evidence type="ECO:0000256" key="1">
    <source>
        <dbReference type="SAM" id="MobiDB-lite"/>
    </source>
</evidence>
<feature type="compositionally biased region" description="Basic residues" evidence="1">
    <location>
        <begin position="46"/>
        <end position="55"/>
    </location>
</feature>
<sequence length="372" mass="40742">MGAAVRRSPRWRCVGPCALSVAFRGSPSRPRSLRTRLVRGRETPRRRLSARRGRPSAKERTTVNRHVIAIPTFRRPKALVRALHAVEMQLHEVHPPDNAMILVIDNDPAGSGRATAESFGVQYVVEPSPGIAAVRNRALTECADAATVIFIDDDEAPEPGWLTALLSVYRRFSPTAVAGKVVTTFPSDTEEWVRASGAFIRPQRRHEQLMTEAATNNLLLDIAEIQRLGLRFDERFGLTGGSDSMFTRLLTARGGTIRWAEDAVVVEQEDAGRFTRAWVLMRTFRFGNTSTRVTIALADTAVARVSARARMAARGAVRIVGGAGRWVLGAVSGSLPHRARGLRTAYRGAGMVAAATGYAHDEYGRRRAKQAA</sequence>
<gene>
    <name evidence="3" type="ORF">FIV50_02425</name>
</gene>
<dbReference type="InterPro" id="IPR029044">
    <property type="entry name" value="Nucleotide-diphossugar_trans"/>
</dbReference>
<keyword evidence="3" id="KW-0808">Transferase</keyword>